<reference evidence="2" key="1">
    <citation type="journal article" date="2013" name="Nature">
        <title>Draft genome of the wheat A-genome progenitor Triticum urartu.</title>
        <authorList>
            <person name="Ling H.Q."/>
            <person name="Zhao S."/>
            <person name="Liu D."/>
            <person name="Wang J."/>
            <person name="Sun H."/>
            <person name="Zhang C."/>
            <person name="Fan H."/>
            <person name="Li D."/>
            <person name="Dong L."/>
            <person name="Tao Y."/>
            <person name="Gao C."/>
            <person name="Wu H."/>
            <person name="Li Y."/>
            <person name="Cui Y."/>
            <person name="Guo X."/>
            <person name="Zheng S."/>
            <person name="Wang B."/>
            <person name="Yu K."/>
            <person name="Liang Q."/>
            <person name="Yang W."/>
            <person name="Lou X."/>
            <person name="Chen J."/>
            <person name="Feng M."/>
            <person name="Jian J."/>
            <person name="Zhang X."/>
            <person name="Luo G."/>
            <person name="Jiang Y."/>
            <person name="Liu J."/>
            <person name="Wang Z."/>
            <person name="Sha Y."/>
            <person name="Zhang B."/>
            <person name="Wu H."/>
            <person name="Tang D."/>
            <person name="Shen Q."/>
            <person name="Xue P."/>
            <person name="Zou S."/>
            <person name="Wang X."/>
            <person name="Liu X."/>
            <person name="Wang F."/>
            <person name="Yang Y."/>
            <person name="An X."/>
            <person name="Dong Z."/>
            <person name="Zhang K."/>
            <person name="Zhang X."/>
            <person name="Luo M.C."/>
            <person name="Dvorak J."/>
            <person name="Tong Y."/>
            <person name="Wang J."/>
            <person name="Yang H."/>
            <person name="Li Z."/>
            <person name="Wang D."/>
            <person name="Zhang A."/>
            <person name="Wang J."/>
        </authorList>
    </citation>
    <scope>NUCLEOTIDE SEQUENCE</scope>
    <source>
        <strain evidence="2">cv. G1812</strain>
    </source>
</reference>
<proteinExistence type="predicted"/>
<reference evidence="1" key="3">
    <citation type="submission" date="2022-06" db="UniProtKB">
        <authorList>
            <consortium name="EnsemblPlants"/>
        </authorList>
    </citation>
    <scope>IDENTIFICATION</scope>
</reference>
<organism evidence="1 2">
    <name type="scientific">Triticum urartu</name>
    <name type="common">Red wild einkorn</name>
    <name type="synonym">Crithodium urartu</name>
    <dbReference type="NCBI Taxonomy" id="4572"/>
    <lineage>
        <taxon>Eukaryota</taxon>
        <taxon>Viridiplantae</taxon>
        <taxon>Streptophyta</taxon>
        <taxon>Embryophyta</taxon>
        <taxon>Tracheophyta</taxon>
        <taxon>Spermatophyta</taxon>
        <taxon>Magnoliopsida</taxon>
        <taxon>Liliopsida</taxon>
        <taxon>Poales</taxon>
        <taxon>Poaceae</taxon>
        <taxon>BOP clade</taxon>
        <taxon>Pooideae</taxon>
        <taxon>Triticodae</taxon>
        <taxon>Triticeae</taxon>
        <taxon>Triticinae</taxon>
        <taxon>Triticum</taxon>
    </lineage>
</organism>
<protein>
    <submittedName>
        <fullName evidence="1">Uncharacterized protein</fullName>
    </submittedName>
</protein>
<name>A0A8R7PZJ5_TRIUA</name>
<dbReference type="Gramene" id="TuG1812G0300005169.01.T01">
    <property type="protein sequence ID" value="TuG1812G0300005169.01.T01"/>
    <property type="gene ID" value="TuG1812G0300005169.01"/>
</dbReference>
<accession>A0A8R7PZJ5</accession>
<sequence>MMTSVINYEVMDVFPSTMYNINCMAFNLYSIKRYMDDCMVCGKYTAMMMKMFPLMMMMMDAFSFS</sequence>
<dbReference type="AlphaFoldDB" id="A0A8R7PZJ5"/>
<dbReference type="Proteomes" id="UP000015106">
    <property type="component" value="Chromosome 3"/>
</dbReference>
<keyword evidence="2" id="KW-1185">Reference proteome</keyword>
<dbReference type="EnsemblPlants" id="TuG1812G0300005169.01.T01">
    <property type="protein sequence ID" value="TuG1812G0300005169.01.T01"/>
    <property type="gene ID" value="TuG1812G0300005169.01"/>
</dbReference>
<reference evidence="1" key="2">
    <citation type="submission" date="2018-03" db="EMBL/GenBank/DDBJ databases">
        <title>The Triticum urartu genome reveals the dynamic nature of wheat genome evolution.</title>
        <authorList>
            <person name="Ling H."/>
            <person name="Ma B."/>
            <person name="Shi X."/>
            <person name="Liu H."/>
            <person name="Dong L."/>
            <person name="Sun H."/>
            <person name="Cao Y."/>
            <person name="Gao Q."/>
            <person name="Zheng S."/>
            <person name="Li Y."/>
            <person name="Yu Y."/>
            <person name="Du H."/>
            <person name="Qi M."/>
            <person name="Li Y."/>
            <person name="Yu H."/>
            <person name="Cui Y."/>
            <person name="Wang N."/>
            <person name="Chen C."/>
            <person name="Wu H."/>
            <person name="Zhao Y."/>
            <person name="Zhang J."/>
            <person name="Li Y."/>
            <person name="Zhou W."/>
            <person name="Zhang B."/>
            <person name="Hu W."/>
            <person name="Eijk M."/>
            <person name="Tang J."/>
            <person name="Witsenboer H."/>
            <person name="Zhao S."/>
            <person name="Li Z."/>
            <person name="Zhang A."/>
            <person name="Wang D."/>
            <person name="Liang C."/>
        </authorList>
    </citation>
    <scope>NUCLEOTIDE SEQUENCE [LARGE SCALE GENOMIC DNA]</scope>
    <source>
        <strain evidence="1">cv. G1812</strain>
    </source>
</reference>
<evidence type="ECO:0000313" key="1">
    <source>
        <dbReference type="EnsemblPlants" id="TuG1812G0300005169.01.T01"/>
    </source>
</evidence>
<evidence type="ECO:0000313" key="2">
    <source>
        <dbReference type="Proteomes" id="UP000015106"/>
    </source>
</evidence>